<feature type="transmembrane region" description="Helical" evidence="5">
    <location>
        <begin position="261"/>
        <end position="282"/>
    </location>
</feature>
<protein>
    <recommendedName>
        <fullName evidence="8">Presenilin-like membrane protease, A22 family</fullName>
    </recommendedName>
</protein>
<dbReference type="RefSeq" id="WP_023845359.1">
    <property type="nucleotide sequence ID" value="NZ_AZAJ01000001.1"/>
</dbReference>
<feature type="transmembrane region" description="Helical" evidence="5">
    <location>
        <begin position="61"/>
        <end position="79"/>
    </location>
</feature>
<dbReference type="GO" id="GO:0042500">
    <property type="term" value="F:aspartic endopeptidase activity, intramembrane cleaving"/>
    <property type="evidence" value="ECO:0007669"/>
    <property type="project" value="InterPro"/>
</dbReference>
<organism evidence="6 7">
    <name type="scientific">Methanolobus tindarius DSM 2278</name>
    <dbReference type="NCBI Taxonomy" id="1090322"/>
    <lineage>
        <taxon>Archaea</taxon>
        <taxon>Methanobacteriati</taxon>
        <taxon>Methanobacteriota</taxon>
        <taxon>Stenosarchaea group</taxon>
        <taxon>Methanomicrobia</taxon>
        <taxon>Methanosarcinales</taxon>
        <taxon>Methanosarcinaceae</taxon>
        <taxon>Methanolobus</taxon>
    </lineage>
</organism>
<dbReference type="SMART" id="SM00730">
    <property type="entry name" value="PSN"/>
    <property type="match status" value="1"/>
</dbReference>
<keyword evidence="2 5" id="KW-0812">Transmembrane</keyword>
<dbReference type="Pfam" id="PF06550">
    <property type="entry name" value="SPP"/>
    <property type="match status" value="1"/>
</dbReference>
<feature type="transmembrane region" description="Helical" evidence="5">
    <location>
        <begin position="112"/>
        <end position="132"/>
    </location>
</feature>
<dbReference type="STRING" id="1090322.MettiDRAFT_1678"/>
<proteinExistence type="predicted"/>
<comment type="caution">
    <text evidence="6">The sequence shown here is derived from an EMBL/GenBank/DDBJ whole genome shotgun (WGS) entry which is preliminary data.</text>
</comment>
<keyword evidence="7" id="KW-1185">Reference proteome</keyword>
<keyword evidence="3 5" id="KW-1133">Transmembrane helix</keyword>
<evidence type="ECO:0000256" key="4">
    <source>
        <dbReference type="ARBA" id="ARBA00023136"/>
    </source>
</evidence>
<evidence type="ECO:0000256" key="2">
    <source>
        <dbReference type="ARBA" id="ARBA00022692"/>
    </source>
</evidence>
<comment type="subcellular location">
    <subcellularLocation>
        <location evidence="1">Endomembrane system</location>
        <topology evidence="1">Multi-pass membrane protein</topology>
    </subcellularLocation>
</comment>
<feature type="transmembrane region" description="Helical" evidence="5">
    <location>
        <begin position="227"/>
        <end position="249"/>
    </location>
</feature>
<evidence type="ECO:0000313" key="7">
    <source>
        <dbReference type="Proteomes" id="UP000019483"/>
    </source>
</evidence>
<keyword evidence="4 5" id="KW-0472">Membrane</keyword>
<dbReference type="Proteomes" id="UP000019483">
    <property type="component" value="Unassembled WGS sequence"/>
</dbReference>
<feature type="transmembrane region" description="Helical" evidence="5">
    <location>
        <begin position="20"/>
        <end position="41"/>
    </location>
</feature>
<feature type="transmembrane region" description="Helical" evidence="5">
    <location>
        <begin position="294"/>
        <end position="314"/>
    </location>
</feature>
<evidence type="ECO:0000256" key="5">
    <source>
        <dbReference type="SAM" id="Phobius"/>
    </source>
</evidence>
<reference evidence="6 7" key="1">
    <citation type="submission" date="2013-08" db="EMBL/GenBank/DDBJ databases">
        <authorList>
            <consortium name="DOE Joint Genome Institute"/>
            <person name="Eisen J."/>
            <person name="Huntemann M."/>
            <person name="Han J."/>
            <person name="Chen A."/>
            <person name="Kyrpides N."/>
            <person name="Mavromatis K."/>
            <person name="Markowitz V."/>
            <person name="Palaniappan K."/>
            <person name="Ivanova N."/>
            <person name="Schaumberg A."/>
            <person name="Pati A."/>
            <person name="Liolios K."/>
            <person name="Nordberg H.P."/>
            <person name="Cantor M.N."/>
            <person name="Hua S.X."/>
            <person name="Woyke T."/>
        </authorList>
    </citation>
    <scope>NUCLEOTIDE SEQUENCE [LARGE SCALE GENOMIC DNA]</scope>
    <source>
        <strain evidence="6 7">DSM 2278</strain>
    </source>
</reference>
<dbReference type="AlphaFoldDB" id="W9DPI2"/>
<dbReference type="InterPro" id="IPR010545">
    <property type="entry name" value="SPP"/>
</dbReference>
<gene>
    <name evidence="6" type="ORF">MettiDRAFT_1678</name>
</gene>
<accession>W9DPI2</accession>
<dbReference type="InterPro" id="IPR006639">
    <property type="entry name" value="Preselin/SPP"/>
</dbReference>
<feature type="transmembrane region" description="Helical" evidence="5">
    <location>
        <begin position="139"/>
        <end position="156"/>
    </location>
</feature>
<name>W9DPI2_METTI</name>
<evidence type="ECO:0000256" key="3">
    <source>
        <dbReference type="ARBA" id="ARBA00022989"/>
    </source>
</evidence>
<dbReference type="GO" id="GO:0012505">
    <property type="term" value="C:endomembrane system"/>
    <property type="evidence" value="ECO:0007669"/>
    <property type="project" value="UniProtKB-SubCell"/>
</dbReference>
<evidence type="ECO:0000313" key="6">
    <source>
        <dbReference type="EMBL" id="ETA68224.1"/>
    </source>
</evidence>
<dbReference type="GO" id="GO:0016020">
    <property type="term" value="C:membrane"/>
    <property type="evidence" value="ECO:0007669"/>
    <property type="project" value="InterPro"/>
</dbReference>
<dbReference type="NCBIfam" id="NF041679">
    <property type="entry name" value="IMP_arch_presen"/>
    <property type="match status" value="1"/>
</dbReference>
<evidence type="ECO:0000256" key="1">
    <source>
        <dbReference type="ARBA" id="ARBA00004127"/>
    </source>
</evidence>
<evidence type="ECO:0008006" key="8">
    <source>
        <dbReference type="Google" id="ProtNLM"/>
    </source>
</evidence>
<feature type="transmembrane region" description="Helical" evidence="5">
    <location>
        <begin position="86"/>
        <end position="106"/>
    </location>
</feature>
<dbReference type="EMBL" id="AZAJ01000001">
    <property type="protein sequence ID" value="ETA68224.1"/>
    <property type="molecule type" value="Genomic_DNA"/>
</dbReference>
<sequence length="315" mass="34027">MIYIFGVAELSSEKTVIKDYVPMLVMAGIILVVQITALLLAAPMNANDMQAFEDPDSTSNAIYYIGLILVFTGFLLLAIKKNMEWVIQLVILLAVGATMYYVFYALLSLVDISVMTNNIVSGLVAAILTILLYKFPEWYVIDIVGLIIGAGASAIFGISLSILPVIVLLTLLAVYDAISVYKTKHMIDLAEGVMDLHLPILFVIPKHLKYSFIEDSLNKEEGKEKEAFFMGLGDAIMPTILVVSANVFLVQKATIASIGFISYPALGAMIGTIIGFMALTILVMKGKPQAGLPFLNSGVILGYLAGVLLSGAPLY</sequence>